<sequence length="325" mass="36330">MAVKFRDYYEVLGVDRSVKQEEIQRAYRKLARKYHPDVNKSPDAENKFKEINEAYEVLKDPEKRKKYDQLGAHWKDGQDFRPPPGWETHFDFGRAGGPGRTEFHWGGTGGFSDFFEALFGGRGGEPFAGMRGARAQTWSQAGSDQEATIRISLEDAFHGATKSITLQMQSITPQGQVSVQSKNYEVKIPRGILNGQKIRLAGQGGEGIGGGPRGDLYLKVEIDPHPVYQVEGKDLTYILPLTPWEAALGAEVEVPTLSGPVTLKIPPGTQSRQKLRLRGKGMPSPKGVPGDLYVVVNIVVPKKPTERERELFEELRRVSRFRPRS</sequence>
<dbReference type="GO" id="GO:0051082">
    <property type="term" value="F:unfolded protein binding"/>
    <property type="evidence" value="ECO:0007669"/>
    <property type="project" value="InterPro"/>
</dbReference>
<evidence type="ECO:0000256" key="3">
    <source>
        <dbReference type="ARBA" id="ARBA00022737"/>
    </source>
</evidence>
<dbReference type="InterPro" id="IPR008971">
    <property type="entry name" value="HSP40/DnaJ_pept-bd"/>
</dbReference>
<reference evidence="9" key="1">
    <citation type="submission" date="2022-12" db="EMBL/GenBank/DDBJ databases">
        <title>Reference genome sequencing for broad-spectrum identification of bacterial and archaeal isolates by mass spectrometry.</title>
        <authorList>
            <person name="Sekiguchi Y."/>
            <person name="Tourlousse D.M."/>
        </authorList>
    </citation>
    <scope>NUCLEOTIDE SEQUENCE</scope>
    <source>
        <strain evidence="9">ASRB1</strain>
    </source>
</reference>
<evidence type="ECO:0000313" key="10">
    <source>
        <dbReference type="Proteomes" id="UP001144372"/>
    </source>
</evidence>
<organism evidence="9 10">
    <name type="scientific">Desulforhabdus amnigena</name>
    <dbReference type="NCBI Taxonomy" id="40218"/>
    <lineage>
        <taxon>Bacteria</taxon>
        <taxon>Pseudomonadati</taxon>
        <taxon>Thermodesulfobacteriota</taxon>
        <taxon>Syntrophobacteria</taxon>
        <taxon>Syntrophobacterales</taxon>
        <taxon>Syntrophobacteraceae</taxon>
        <taxon>Desulforhabdus</taxon>
    </lineage>
</organism>
<dbReference type="Gene3D" id="2.60.260.20">
    <property type="entry name" value="Urease metallochaperone UreE, N-terminal domain"/>
    <property type="match status" value="2"/>
</dbReference>
<dbReference type="CDD" id="cd06257">
    <property type="entry name" value="DnaJ"/>
    <property type="match status" value="1"/>
</dbReference>
<proteinExistence type="predicted"/>
<dbReference type="Pfam" id="PF00226">
    <property type="entry name" value="DnaJ"/>
    <property type="match status" value="1"/>
</dbReference>
<dbReference type="GO" id="GO:0042026">
    <property type="term" value="P:protein refolding"/>
    <property type="evidence" value="ECO:0007669"/>
    <property type="project" value="TreeGrafter"/>
</dbReference>
<dbReference type="PRINTS" id="PR00625">
    <property type="entry name" value="JDOMAIN"/>
</dbReference>
<comment type="caution">
    <text evidence="9">The sequence shown here is derived from an EMBL/GenBank/DDBJ whole genome shotgun (WGS) entry which is preliminary data.</text>
</comment>
<accession>A0A9W6D1E7</accession>
<dbReference type="SUPFAM" id="SSF49493">
    <property type="entry name" value="HSP40/DnaJ peptide-binding domain"/>
    <property type="match status" value="2"/>
</dbReference>
<dbReference type="SUPFAM" id="SSF46565">
    <property type="entry name" value="Chaperone J-domain"/>
    <property type="match status" value="1"/>
</dbReference>
<dbReference type="FunFam" id="2.60.260.20:FF:000005">
    <property type="entry name" value="Chaperone protein dnaJ 1, mitochondrial"/>
    <property type="match status" value="1"/>
</dbReference>
<protein>
    <submittedName>
        <fullName evidence="9">Curved DNA-binding protein</fullName>
    </submittedName>
</protein>
<dbReference type="Pfam" id="PF01556">
    <property type="entry name" value="DnaJ_C"/>
    <property type="match status" value="1"/>
</dbReference>
<keyword evidence="7" id="KW-0143">Chaperone</keyword>
<dbReference type="Gene3D" id="1.10.287.110">
    <property type="entry name" value="DnaJ domain"/>
    <property type="match status" value="1"/>
</dbReference>
<dbReference type="PROSITE" id="PS00636">
    <property type="entry name" value="DNAJ_1"/>
    <property type="match status" value="1"/>
</dbReference>
<keyword evidence="10" id="KW-1185">Reference proteome</keyword>
<dbReference type="InterPro" id="IPR036869">
    <property type="entry name" value="J_dom_sf"/>
</dbReference>
<feature type="domain" description="J" evidence="8">
    <location>
        <begin position="7"/>
        <end position="71"/>
    </location>
</feature>
<dbReference type="Proteomes" id="UP001144372">
    <property type="component" value="Unassembled WGS sequence"/>
</dbReference>
<keyword evidence="1" id="KW-0963">Cytoplasm</keyword>
<evidence type="ECO:0000256" key="4">
    <source>
        <dbReference type="ARBA" id="ARBA00022771"/>
    </source>
</evidence>
<name>A0A9W6D1E7_9BACT</name>
<dbReference type="SMART" id="SM00271">
    <property type="entry name" value="DnaJ"/>
    <property type="match status" value="1"/>
</dbReference>
<keyword evidence="6 9" id="KW-0238">DNA-binding</keyword>
<dbReference type="RefSeq" id="WP_281793610.1">
    <property type="nucleotide sequence ID" value="NZ_BSDR01000001.1"/>
</dbReference>
<dbReference type="GO" id="GO:0003677">
    <property type="term" value="F:DNA binding"/>
    <property type="evidence" value="ECO:0007669"/>
    <property type="project" value="UniProtKB-KW"/>
</dbReference>
<evidence type="ECO:0000259" key="8">
    <source>
        <dbReference type="PROSITE" id="PS50076"/>
    </source>
</evidence>
<gene>
    <name evidence="9" type="primary">cbpA</name>
    <name evidence="9" type="ORF">DAMNIGENAA_17900</name>
</gene>
<dbReference type="InterPro" id="IPR002939">
    <property type="entry name" value="DnaJ_C"/>
</dbReference>
<evidence type="ECO:0000256" key="6">
    <source>
        <dbReference type="ARBA" id="ARBA00023125"/>
    </source>
</evidence>
<dbReference type="GO" id="GO:0008270">
    <property type="term" value="F:zinc ion binding"/>
    <property type="evidence" value="ECO:0007669"/>
    <property type="project" value="UniProtKB-KW"/>
</dbReference>
<dbReference type="PANTHER" id="PTHR43096:SF52">
    <property type="entry name" value="DNAJ HOMOLOG 1, MITOCHONDRIAL-RELATED"/>
    <property type="match status" value="1"/>
</dbReference>
<keyword evidence="4" id="KW-0863">Zinc-finger</keyword>
<dbReference type="EMBL" id="BSDR01000001">
    <property type="protein sequence ID" value="GLI34357.1"/>
    <property type="molecule type" value="Genomic_DNA"/>
</dbReference>
<evidence type="ECO:0000256" key="2">
    <source>
        <dbReference type="ARBA" id="ARBA00022723"/>
    </source>
</evidence>
<keyword evidence="5" id="KW-0862">Zinc</keyword>
<dbReference type="FunFam" id="2.60.260.20:FF:000008">
    <property type="entry name" value="Curved DNA-binding protein"/>
    <property type="match status" value="1"/>
</dbReference>
<dbReference type="PANTHER" id="PTHR43096">
    <property type="entry name" value="DNAJ HOMOLOG 1, MITOCHONDRIAL-RELATED"/>
    <property type="match status" value="1"/>
</dbReference>
<keyword evidence="2" id="KW-0479">Metal-binding</keyword>
<evidence type="ECO:0000256" key="5">
    <source>
        <dbReference type="ARBA" id="ARBA00022833"/>
    </source>
</evidence>
<dbReference type="AlphaFoldDB" id="A0A9W6D1E7"/>
<evidence type="ECO:0000256" key="7">
    <source>
        <dbReference type="ARBA" id="ARBA00023186"/>
    </source>
</evidence>
<evidence type="ECO:0000256" key="1">
    <source>
        <dbReference type="ARBA" id="ARBA00022490"/>
    </source>
</evidence>
<evidence type="ECO:0000313" key="9">
    <source>
        <dbReference type="EMBL" id="GLI34357.1"/>
    </source>
</evidence>
<keyword evidence="3" id="KW-0677">Repeat</keyword>
<dbReference type="InterPro" id="IPR018253">
    <property type="entry name" value="DnaJ_domain_CS"/>
</dbReference>
<dbReference type="CDD" id="cd10747">
    <property type="entry name" value="DnaJ_C"/>
    <property type="match status" value="1"/>
</dbReference>
<dbReference type="GO" id="GO:0005737">
    <property type="term" value="C:cytoplasm"/>
    <property type="evidence" value="ECO:0007669"/>
    <property type="project" value="TreeGrafter"/>
</dbReference>
<dbReference type="InterPro" id="IPR001623">
    <property type="entry name" value="DnaJ_domain"/>
</dbReference>
<dbReference type="PROSITE" id="PS50076">
    <property type="entry name" value="DNAJ_2"/>
    <property type="match status" value="1"/>
</dbReference>